<dbReference type="EMBL" id="DS469573">
    <property type="protein sequence ID" value="EDO41761.1"/>
    <property type="molecule type" value="Genomic_DNA"/>
</dbReference>
<evidence type="ECO:0008006" key="4">
    <source>
        <dbReference type="Google" id="ProtNLM"/>
    </source>
</evidence>
<dbReference type="Proteomes" id="UP000001593">
    <property type="component" value="Unassembled WGS sequence"/>
</dbReference>
<sequence>MKAVMVIAALSWFYGQVLAGPHDYGCGSKAPVKIGCWSRIDTGNLLSELLFTDRDFSSNVYSHKFVDWNNWQTYVNDLLCRCSDAAKAKGYKFIGLRFYAECWGHLKSPGDYAVAVPQVGKCYQNYGQRCDKDEKSFACVGDALAMYIYNIRD</sequence>
<dbReference type="HOGENOM" id="CLU_1715416_0_0_1"/>
<gene>
    <name evidence="2" type="ORF">NEMVEDRAFT_v1g242590</name>
</gene>
<evidence type="ECO:0000256" key="1">
    <source>
        <dbReference type="SAM" id="SignalP"/>
    </source>
</evidence>
<dbReference type="AlphaFoldDB" id="A7S3F3"/>
<name>A7S3F3_NEMVE</name>
<feature type="chain" id="PRO_5002711718" description="Lysozyme" evidence="1">
    <location>
        <begin position="20"/>
        <end position="153"/>
    </location>
</feature>
<keyword evidence="3" id="KW-1185">Reference proteome</keyword>
<dbReference type="OMA" id="CALEREW"/>
<protein>
    <recommendedName>
        <fullName evidence="4">Lysozyme</fullName>
    </recommendedName>
</protein>
<dbReference type="OrthoDB" id="5979480at2759"/>
<evidence type="ECO:0000313" key="2">
    <source>
        <dbReference type="EMBL" id="EDO41761.1"/>
    </source>
</evidence>
<reference evidence="2 3" key="1">
    <citation type="journal article" date="2007" name="Science">
        <title>Sea anemone genome reveals ancestral eumetazoan gene repertoire and genomic organization.</title>
        <authorList>
            <person name="Putnam N.H."/>
            <person name="Srivastava M."/>
            <person name="Hellsten U."/>
            <person name="Dirks B."/>
            <person name="Chapman J."/>
            <person name="Salamov A."/>
            <person name="Terry A."/>
            <person name="Shapiro H."/>
            <person name="Lindquist E."/>
            <person name="Kapitonov V.V."/>
            <person name="Jurka J."/>
            <person name="Genikhovich G."/>
            <person name="Grigoriev I.V."/>
            <person name="Lucas S.M."/>
            <person name="Steele R.E."/>
            <person name="Finnerty J.R."/>
            <person name="Technau U."/>
            <person name="Martindale M.Q."/>
            <person name="Rokhsar D.S."/>
        </authorList>
    </citation>
    <scope>NUCLEOTIDE SEQUENCE [LARGE SCALE GENOMIC DNA]</scope>
    <source>
        <strain evidence="3">CH2 X CH6</strain>
    </source>
</reference>
<accession>A7S3F3</accession>
<dbReference type="InParanoid" id="A7S3F3"/>
<dbReference type="PhylomeDB" id="A7S3F3"/>
<keyword evidence="1" id="KW-0732">Signal</keyword>
<evidence type="ECO:0000313" key="3">
    <source>
        <dbReference type="Proteomes" id="UP000001593"/>
    </source>
</evidence>
<proteinExistence type="predicted"/>
<feature type="signal peptide" evidence="1">
    <location>
        <begin position="1"/>
        <end position="19"/>
    </location>
</feature>
<dbReference type="KEGG" id="nve:5513575"/>
<organism evidence="2 3">
    <name type="scientific">Nematostella vectensis</name>
    <name type="common">Starlet sea anemone</name>
    <dbReference type="NCBI Taxonomy" id="45351"/>
    <lineage>
        <taxon>Eukaryota</taxon>
        <taxon>Metazoa</taxon>
        <taxon>Cnidaria</taxon>
        <taxon>Anthozoa</taxon>
        <taxon>Hexacorallia</taxon>
        <taxon>Actiniaria</taxon>
        <taxon>Edwardsiidae</taxon>
        <taxon>Nematostella</taxon>
    </lineage>
</organism>